<dbReference type="PANTHER" id="PTHR38588">
    <property type="entry name" value="BLL0334 PROTEIN"/>
    <property type="match status" value="1"/>
</dbReference>
<dbReference type="SUPFAM" id="SSF55961">
    <property type="entry name" value="Bet v1-like"/>
    <property type="match status" value="1"/>
</dbReference>
<protein>
    <submittedName>
        <fullName evidence="1">SRPBCC family protein</fullName>
    </submittedName>
</protein>
<comment type="caution">
    <text evidence="1">The sequence shown here is derived from an EMBL/GenBank/DDBJ whole genome shotgun (WGS) entry which is preliminary data.</text>
</comment>
<dbReference type="Proteomes" id="UP001151088">
    <property type="component" value="Unassembled WGS sequence"/>
</dbReference>
<dbReference type="PANTHER" id="PTHR38588:SF1">
    <property type="entry name" value="BLL0334 PROTEIN"/>
    <property type="match status" value="1"/>
</dbReference>
<reference evidence="1" key="1">
    <citation type="submission" date="2022-08" db="EMBL/GenBank/DDBJ databases">
        <authorList>
            <person name="Li F."/>
        </authorList>
    </citation>
    <scope>NUCLEOTIDE SEQUENCE</scope>
    <source>
        <strain evidence="1">MQZ15Z-1</strain>
    </source>
</reference>
<dbReference type="Pfam" id="PF06240">
    <property type="entry name" value="COXG"/>
    <property type="match status" value="1"/>
</dbReference>
<dbReference type="RefSeq" id="WP_258733728.1">
    <property type="nucleotide sequence ID" value="NZ_JANTHZ010000007.1"/>
</dbReference>
<sequence>MDLQNIFEVPLPPDRAWAVLMDIERIAPCMPGAELLETVDPQTYKGKVSVRLGPVALSFTGTARFVEIVEAEHRARVEAQGTDSKGRGGANASVVFSLAPSEIGTRVTVDTSLNLSGAVAQYGRGAGMIQSVAGQLIGQFAKNLANEIAAAPPPAAEPALAEVPSAASTAAEAPAAPRPRPAPAKPISGFSLIFSAFWSWLRGLFGLKST</sequence>
<evidence type="ECO:0000313" key="1">
    <source>
        <dbReference type="EMBL" id="MCS0496566.1"/>
    </source>
</evidence>
<dbReference type="CDD" id="cd07823">
    <property type="entry name" value="SRPBCC_5"/>
    <property type="match status" value="1"/>
</dbReference>
<proteinExistence type="predicted"/>
<dbReference type="InterPro" id="IPR023393">
    <property type="entry name" value="START-like_dom_sf"/>
</dbReference>
<evidence type="ECO:0000313" key="2">
    <source>
        <dbReference type="Proteomes" id="UP001151088"/>
    </source>
</evidence>
<gene>
    <name evidence="1" type="ORF">NVS89_15800</name>
</gene>
<dbReference type="AlphaFoldDB" id="A0A9X2T4V7"/>
<organism evidence="1 2">
    <name type="scientific">Ancylobacter mangrovi</name>
    <dbReference type="NCBI Taxonomy" id="2972472"/>
    <lineage>
        <taxon>Bacteria</taxon>
        <taxon>Pseudomonadati</taxon>
        <taxon>Pseudomonadota</taxon>
        <taxon>Alphaproteobacteria</taxon>
        <taxon>Hyphomicrobiales</taxon>
        <taxon>Xanthobacteraceae</taxon>
        <taxon>Ancylobacter</taxon>
    </lineage>
</organism>
<name>A0A9X2T4V7_9HYPH</name>
<accession>A0A9X2T4V7</accession>
<dbReference type="Gene3D" id="3.30.530.20">
    <property type="match status" value="1"/>
</dbReference>
<dbReference type="EMBL" id="JANTHZ010000007">
    <property type="protein sequence ID" value="MCS0496566.1"/>
    <property type="molecule type" value="Genomic_DNA"/>
</dbReference>
<dbReference type="InterPro" id="IPR010419">
    <property type="entry name" value="CO_DH_gsu"/>
</dbReference>
<keyword evidence="2" id="KW-1185">Reference proteome</keyword>